<feature type="transmembrane region" description="Helical" evidence="1">
    <location>
        <begin position="54"/>
        <end position="86"/>
    </location>
</feature>
<dbReference type="AlphaFoldDB" id="A0AAQ1MAV4"/>
<feature type="transmembrane region" description="Helical" evidence="1">
    <location>
        <begin position="12"/>
        <end position="34"/>
    </location>
</feature>
<reference evidence="2 5" key="3">
    <citation type="journal article" date="2019" name="Nat. Med.">
        <title>A library of human gut bacterial isolates paired with longitudinal multiomics data enables mechanistic microbiome research.</title>
        <authorList>
            <person name="Poyet M."/>
            <person name="Groussin M."/>
            <person name="Gibbons S.M."/>
            <person name="Avila-Pacheco J."/>
            <person name="Jiang X."/>
            <person name="Kearney S.M."/>
            <person name="Perrotta A.R."/>
            <person name="Berdy B."/>
            <person name="Zhao S."/>
            <person name="Lieberman T.D."/>
            <person name="Swanson P.K."/>
            <person name="Smith M."/>
            <person name="Roesemann S."/>
            <person name="Alexander J.E."/>
            <person name="Rich S.A."/>
            <person name="Livny J."/>
            <person name="Vlamakis H."/>
            <person name="Clish C."/>
            <person name="Bullock K."/>
            <person name="Deik A."/>
            <person name="Scott J."/>
            <person name="Pierce K.A."/>
            <person name="Xavier R.J."/>
            <person name="Alm E.J."/>
        </authorList>
    </citation>
    <scope>NUCLEOTIDE SEQUENCE [LARGE SCALE GENOMIC DNA]</scope>
    <source>
        <strain evidence="2 5">BIOML-A2</strain>
    </source>
</reference>
<keyword evidence="5" id="KW-1185">Reference proteome</keyword>
<accession>A0AAQ1MAV4</accession>
<name>A0AAQ1MAV4_9FIRM</name>
<protein>
    <submittedName>
        <fullName evidence="3">Uncharacterized protein</fullName>
    </submittedName>
</protein>
<dbReference type="Proteomes" id="UP000474718">
    <property type="component" value="Unassembled WGS sequence"/>
</dbReference>
<sequence length="179" mass="20094">MKSRSFRVALGGVLGALSIVMLFFSGLFPFASIALPAVAGVLFMPIVVESGRRWAFFCYLGVAVLAALLVPDKEVVCLFVFYLGYYPILKSKIEELSHRWLQWGCKLLLFNGAILLAYYLMLHVFGLAAVADEFSTYTTGFLAVLLAVANVTNVVYDIALTRVVSMYVHWFRPKFLRRF</sequence>
<evidence type="ECO:0000313" key="2">
    <source>
        <dbReference type="EMBL" id="MZL70183.1"/>
    </source>
</evidence>
<reference evidence="3" key="1">
    <citation type="submission" date="2016-11" db="EMBL/GenBank/DDBJ databases">
        <authorList>
            <person name="Varghese N."/>
            <person name="Submissions S."/>
        </authorList>
    </citation>
    <scope>NUCLEOTIDE SEQUENCE</scope>
    <source>
        <strain evidence="3">DSM 4029</strain>
    </source>
</reference>
<keyword evidence="1" id="KW-1133">Transmembrane helix</keyword>
<feature type="transmembrane region" description="Helical" evidence="1">
    <location>
        <begin position="107"/>
        <end position="131"/>
    </location>
</feature>
<feature type="transmembrane region" description="Helical" evidence="1">
    <location>
        <begin position="137"/>
        <end position="156"/>
    </location>
</feature>
<dbReference type="RefSeq" id="WP_143161532.1">
    <property type="nucleotide sequence ID" value="NZ_FQVY01000001.1"/>
</dbReference>
<dbReference type="Proteomes" id="UP000184089">
    <property type="component" value="Unassembled WGS sequence"/>
</dbReference>
<evidence type="ECO:0000313" key="3">
    <source>
        <dbReference type="EMBL" id="SHF63820.1"/>
    </source>
</evidence>
<gene>
    <name evidence="2" type="ORF">GT747_10500</name>
    <name evidence="3" type="ORF">SAMN05444424_0150</name>
</gene>
<organism evidence="3 4">
    <name type="scientific">Bittarella massiliensis</name>
    <name type="common">ex Durand et al. 2017</name>
    <dbReference type="NCBI Taxonomy" id="1720313"/>
    <lineage>
        <taxon>Bacteria</taxon>
        <taxon>Bacillati</taxon>
        <taxon>Bacillota</taxon>
        <taxon>Clostridia</taxon>
        <taxon>Eubacteriales</taxon>
        <taxon>Oscillospiraceae</taxon>
        <taxon>Bittarella (ex Durand et al. 2017)</taxon>
    </lineage>
</organism>
<evidence type="ECO:0000313" key="5">
    <source>
        <dbReference type="Proteomes" id="UP000474718"/>
    </source>
</evidence>
<dbReference type="EMBL" id="WWVX01000007">
    <property type="protein sequence ID" value="MZL70183.1"/>
    <property type="molecule type" value="Genomic_DNA"/>
</dbReference>
<dbReference type="EMBL" id="FQVY01000001">
    <property type="protein sequence ID" value="SHF63820.1"/>
    <property type="molecule type" value="Genomic_DNA"/>
</dbReference>
<proteinExistence type="predicted"/>
<comment type="caution">
    <text evidence="3">The sequence shown here is derived from an EMBL/GenBank/DDBJ whole genome shotgun (WGS) entry which is preliminary data.</text>
</comment>
<reference evidence="4" key="2">
    <citation type="submission" date="2016-11" db="EMBL/GenBank/DDBJ databases">
        <authorList>
            <person name="Jaros S."/>
            <person name="Januszkiewicz K."/>
            <person name="Wedrychowicz H."/>
        </authorList>
    </citation>
    <scope>NUCLEOTIDE SEQUENCE [LARGE SCALE GENOMIC DNA]</scope>
    <source>
        <strain evidence="4">DSM 4029</strain>
    </source>
</reference>
<evidence type="ECO:0000256" key="1">
    <source>
        <dbReference type="SAM" id="Phobius"/>
    </source>
</evidence>
<keyword evidence="1" id="KW-0812">Transmembrane</keyword>
<keyword evidence="1" id="KW-0472">Membrane</keyword>
<evidence type="ECO:0000313" key="4">
    <source>
        <dbReference type="Proteomes" id="UP000184089"/>
    </source>
</evidence>